<proteinExistence type="predicted"/>
<dbReference type="RefSeq" id="WP_324267632.1">
    <property type="nucleotide sequence ID" value="NZ_JAWLNX010000016.1"/>
</dbReference>
<evidence type="ECO:0000256" key="1">
    <source>
        <dbReference type="SAM" id="MobiDB-lite"/>
    </source>
</evidence>
<protein>
    <submittedName>
        <fullName evidence="2">Family 1 encapsulin nanocompartment shell protein</fullName>
    </submittedName>
</protein>
<sequence>MGSRRPLRLAAQPRRVHDGQRHDRRRRPAIEQLAHVTGGDVLWTTALEGGLLTSTRGGDCDLVLGRDLSIGYLSHDATSIELYLEEVRGTGAHPGVQR</sequence>
<dbReference type="Gene3D" id="3.30.2400.30">
    <property type="match status" value="1"/>
</dbReference>
<evidence type="ECO:0000313" key="3">
    <source>
        <dbReference type="Proteomes" id="UP001327093"/>
    </source>
</evidence>
<dbReference type="Proteomes" id="UP001327093">
    <property type="component" value="Unassembled WGS sequence"/>
</dbReference>
<gene>
    <name evidence="2" type="ORF">R4I43_22220</name>
</gene>
<comment type="caution">
    <text evidence="2">The sequence shown here is derived from an EMBL/GenBank/DDBJ whole genome shotgun (WGS) entry which is preliminary data.</text>
</comment>
<dbReference type="InterPro" id="IPR007544">
    <property type="entry name" value="ENCAP"/>
</dbReference>
<reference evidence="2 3" key="1">
    <citation type="submission" date="2023-10" db="EMBL/GenBank/DDBJ databases">
        <title>Saccharopolyspora sp. nov., isolated from mangrove soil.</title>
        <authorList>
            <person name="Lu Y."/>
            <person name="Liu W."/>
        </authorList>
    </citation>
    <scope>NUCLEOTIDE SEQUENCE [LARGE SCALE GENOMIC DNA]</scope>
    <source>
        <strain evidence="2 3">S2-29</strain>
    </source>
</reference>
<accession>A0ABU6AF93</accession>
<organism evidence="2 3">
    <name type="scientific">Saccharopolyspora mangrovi</name>
    <dbReference type="NCBI Taxonomy" id="3082379"/>
    <lineage>
        <taxon>Bacteria</taxon>
        <taxon>Bacillati</taxon>
        <taxon>Actinomycetota</taxon>
        <taxon>Actinomycetes</taxon>
        <taxon>Pseudonocardiales</taxon>
        <taxon>Pseudonocardiaceae</taxon>
        <taxon>Saccharopolyspora</taxon>
    </lineage>
</organism>
<feature type="region of interest" description="Disordered" evidence="1">
    <location>
        <begin position="1"/>
        <end position="26"/>
    </location>
</feature>
<evidence type="ECO:0000313" key="2">
    <source>
        <dbReference type="EMBL" id="MEB3370127.1"/>
    </source>
</evidence>
<dbReference type="EMBL" id="JAWLNX010000016">
    <property type="protein sequence ID" value="MEB3370127.1"/>
    <property type="molecule type" value="Genomic_DNA"/>
</dbReference>
<keyword evidence="3" id="KW-1185">Reference proteome</keyword>
<name>A0ABU6AF93_9PSEU</name>
<dbReference type="Pfam" id="PF04454">
    <property type="entry name" value="Linocin_M18"/>
    <property type="match status" value="1"/>
</dbReference>